<dbReference type="AlphaFoldDB" id="A0A8C8WW38"/>
<evidence type="ECO:0000256" key="1">
    <source>
        <dbReference type="SAM" id="MobiDB-lite"/>
    </source>
</evidence>
<dbReference type="Ensembl" id="ENSPLOT00000009670.1">
    <property type="protein sequence ID" value="ENSPLOP00000008726.1"/>
    <property type="gene ID" value="ENSPLOG00000006461.1"/>
</dbReference>
<proteinExistence type="predicted"/>
<dbReference type="Proteomes" id="UP000694399">
    <property type="component" value="Chromosome A3"/>
</dbReference>
<evidence type="ECO:0000313" key="3">
    <source>
        <dbReference type="Proteomes" id="UP000694399"/>
    </source>
</evidence>
<organism evidence="2 3">
    <name type="scientific">Panthera leo</name>
    <name type="common">Lion</name>
    <dbReference type="NCBI Taxonomy" id="9689"/>
    <lineage>
        <taxon>Eukaryota</taxon>
        <taxon>Metazoa</taxon>
        <taxon>Chordata</taxon>
        <taxon>Craniata</taxon>
        <taxon>Vertebrata</taxon>
        <taxon>Euteleostomi</taxon>
        <taxon>Mammalia</taxon>
        <taxon>Eutheria</taxon>
        <taxon>Laurasiatheria</taxon>
        <taxon>Carnivora</taxon>
        <taxon>Feliformia</taxon>
        <taxon>Felidae</taxon>
        <taxon>Pantherinae</taxon>
        <taxon>Panthera</taxon>
    </lineage>
</organism>
<accession>A0A8C8WW38</accession>
<name>A0A8C8WW38_PANLE</name>
<reference evidence="2" key="2">
    <citation type="submission" date="2025-08" db="UniProtKB">
        <authorList>
            <consortium name="Ensembl"/>
        </authorList>
    </citation>
    <scope>IDENTIFICATION</scope>
</reference>
<reference evidence="2" key="1">
    <citation type="journal article" date="2019" name="bioRxiv">
        <title>Long live the king: chromosome-level assembly of the lion (Panthera leo) using linked-read, Hi-C, and long read data.</title>
        <authorList>
            <person name="Armstrong E.E."/>
            <person name="Taylor R.W."/>
            <person name="Miller D.E."/>
            <person name="Kaelin C."/>
            <person name="Barsh G."/>
            <person name="Hadly E.A."/>
            <person name="Petrov D."/>
        </authorList>
    </citation>
    <scope>NUCLEOTIDE SEQUENCE [LARGE SCALE GENOMIC DNA]</scope>
</reference>
<feature type="region of interest" description="Disordered" evidence="1">
    <location>
        <begin position="125"/>
        <end position="180"/>
    </location>
</feature>
<protein>
    <recommendedName>
        <fullName evidence="4">ATP-binding cassette sub-family A member 7</fullName>
    </recommendedName>
</protein>
<feature type="compositionally biased region" description="Basic and acidic residues" evidence="1">
    <location>
        <begin position="139"/>
        <end position="152"/>
    </location>
</feature>
<evidence type="ECO:0008006" key="4">
    <source>
        <dbReference type="Google" id="ProtNLM"/>
    </source>
</evidence>
<reference evidence="2" key="3">
    <citation type="submission" date="2025-09" db="UniProtKB">
        <authorList>
            <consortium name="Ensembl"/>
        </authorList>
    </citation>
    <scope>IDENTIFICATION</scope>
</reference>
<feature type="region of interest" description="Disordered" evidence="1">
    <location>
        <begin position="205"/>
        <end position="228"/>
    </location>
</feature>
<evidence type="ECO:0000313" key="2">
    <source>
        <dbReference type="Ensembl" id="ENSPLOP00000008726.1"/>
    </source>
</evidence>
<dbReference type="GeneTree" id="ENSGT00940000161439"/>
<sequence length="228" mass="24320">MAFWTQLMLLLWKNVPYGRRQPIQLLVELLGPLFLFFILVAVCHSHPRLEQHESSSGSWQMPTPSSGWGTRAHRMLASLGKLMPMLRAAGGAARPQPSDRLRDRLPLTTELLGTLLRETRWGGARPAIPGVRAGPNPGAREELPGGSRERGPGGKRPTHPPPQPGGREGKLPGWGGPGRAWAEGAREKVLLAGSFPGRGWVASLVTSPAPGTARPGGAVGAAAETSRD</sequence>
<keyword evidence="3" id="KW-1185">Reference proteome</keyword>